<dbReference type="Proteomes" id="UP000682733">
    <property type="component" value="Unassembled WGS sequence"/>
</dbReference>
<evidence type="ECO:0000313" key="5">
    <source>
        <dbReference type="EMBL" id="CAF4029968.1"/>
    </source>
</evidence>
<dbReference type="EMBL" id="CAJNOK010015262">
    <property type="protein sequence ID" value="CAF1221843.1"/>
    <property type="molecule type" value="Genomic_DNA"/>
</dbReference>
<dbReference type="Proteomes" id="UP000663829">
    <property type="component" value="Unassembled WGS sequence"/>
</dbReference>
<dbReference type="EMBL" id="CAJNOQ010003162">
    <property type="protein sequence ID" value="CAF0998457.1"/>
    <property type="molecule type" value="Genomic_DNA"/>
</dbReference>
<dbReference type="EMBL" id="CAJOBC010003163">
    <property type="protein sequence ID" value="CAF3769971.1"/>
    <property type="molecule type" value="Genomic_DNA"/>
</dbReference>
<comment type="caution">
    <text evidence="2">The sequence shown here is derived from an EMBL/GenBank/DDBJ whole genome shotgun (WGS) entry which is preliminary data.</text>
</comment>
<keyword evidence="1" id="KW-0812">Transmembrane</keyword>
<keyword evidence="1" id="KW-0472">Membrane</keyword>
<keyword evidence="1" id="KW-1133">Transmembrane helix</keyword>
<dbReference type="OrthoDB" id="10026090at2759"/>
<sequence length="113" mass="13440">MLHHIQIIKECGMRLIIFVTLFSFTLFCFVLCRPHLQKFVIHGHEWTVPNEPGWESVLEEADPIRRNHLRNCNSIKECRNAAELMRKVFLKYPVSKKYYDESDDVADTIFKWG</sequence>
<proteinExistence type="predicted"/>
<dbReference type="EMBL" id="CAJOBA010036804">
    <property type="protein sequence ID" value="CAF4029968.1"/>
    <property type="molecule type" value="Genomic_DNA"/>
</dbReference>
<gene>
    <name evidence="2" type="ORF">GPM918_LOCUS13625</name>
    <name evidence="3" type="ORF">OVA965_LOCUS24955</name>
    <name evidence="4" type="ORF">SRO942_LOCUS13626</name>
    <name evidence="5" type="ORF">TMI583_LOCUS25680</name>
</gene>
<evidence type="ECO:0000313" key="6">
    <source>
        <dbReference type="Proteomes" id="UP000663829"/>
    </source>
</evidence>
<evidence type="ECO:0000256" key="1">
    <source>
        <dbReference type="SAM" id="Phobius"/>
    </source>
</evidence>
<name>A0A814GM30_9BILA</name>
<evidence type="ECO:0000313" key="4">
    <source>
        <dbReference type="EMBL" id="CAF3769971.1"/>
    </source>
</evidence>
<dbReference type="Proteomes" id="UP000677228">
    <property type="component" value="Unassembled WGS sequence"/>
</dbReference>
<reference evidence="2" key="1">
    <citation type="submission" date="2021-02" db="EMBL/GenBank/DDBJ databases">
        <authorList>
            <person name="Nowell W R."/>
        </authorList>
    </citation>
    <scope>NUCLEOTIDE SEQUENCE</scope>
</reference>
<dbReference type="AlphaFoldDB" id="A0A814GM30"/>
<feature type="transmembrane region" description="Helical" evidence="1">
    <location>
        <begin position="12"/>
        <end position="32"/>
    </location>
</feature>
<protein>
    <submittedName>
        <fullName evidence="2">Uncharacterized protein</fullName>
    </submittedName>
</protein>
<dbReference type="Proteomes" id="UP000681722">
    <property type="component" value="Unassembled WGS sequence"/>
</dbReference>
<evidence type="ECO:0000313" key="2">
    <source>
        <dbReference type="EMBL" id="CAF0998457.1"/>
    </source>
</evidence>
<keyword evidence="6" id="KW-1185">Reference proteome</keyword>
<accession>A0A814GM30</accession>
<evidence type="ECO:0000313" key="3">
    <source>
        <dbReference type="EMBL" id="CAF1221843.1"/>
    </source>
</evidence>
<organism evidence="2 6">
    <name type="scientific">Didymodactylos carnosus</name>
    <dbReference type="NCBI Taxonomy" id="1234261"/>
    <lineage>
        <taxon>Eukaryota</taxon>
        <taxon>Metazoa</taxon>
        <taxon>Spiralia</taxon>
        <taxon>Gnathifera</taxon>
        <taxon>Rotifera</taxon>
        <taxon>Eurotatoria</taxon>
        <taxon>Bdelloidea</taxon>
        <taxon>Philodinida</taxon>
        <taxon>Philodinidae</taxon>
        <taxon>Didymodactylos</taxon>
    </lineage>
</organism>